<gene>
    <name evidence="8" type="primary">rpaA</name>
</gene>
<dbReference type="InterPro" id="IPR001789">
    <property type="entry name" value="Sig_transdc_resp-reg_receiver"/>
</dbReference>
<feature type="modified residue" description="4-aspartylphosphate" evidence="6">
    <location>
        <position position="51"/>
    </location>
</feature>
<evidence type="ECO:0000256" key="2">
    <source>
        <dbReference type="ARBA" id="ARBA00023012"/>
    </source>
</evidence>
<keyword evidence="4" id="KW-0238">DNA-binding</keyword>
<evidence type="ECO:0000256" key="1">
    <source>
        <dbReference type="ARBA" id="ARBA00022553"/>
    </source>
</evidence>
<feature type="domain" description="Response regulatory" evidence="7">
    <location>
        <begin position="2"/>
        <end position="118"/>
    </location>
</feature>
<dbReference type="GO" id="GO:0000160">
    <property type="term" value="P:phosphorelay signal transduction system"/>
    <property type="evidence" value="ECO:0007669"/>
    <property type="project" value="UniProtKB-KW"/>
</dbReference>
<evidence type="ECO:0000259" key="7">
    <source>
        <dbReference type="PROSITE" id="PS50110"/>
    </source>
</evidence>
<dbReference type="GO" id="GO:0003677">
    <property type="term" value="F:DNA binding"/>
    <property type="evidence" value="ECO:0007669"/>
    <property type="project" value="UniProtKB-KW"/>
</dbReference>
<keyword evidence="2" id="KW-0902">Two-component regulatory system</keyword>
<dbReference type="SMART" id="SM00448">
    <property type="entry name" value="REC"/>
    <property type="match status" value="1"/>
</dbReference>
<dbReference type="CDD" id="cd17574">
    <property type="entry name" value="REC_OmpR"/>
    <property type="match status" value="1"/>
</dbReference>
<evidence type="ECO:0000256" key="3">
    <source>
        <dbReference type="ARBA" id="ARBA00023015"/>
    </source>
</evidence>
<keyword evidence="1 6" id="KW-0597">Phosphoprotein</keyword>
<organism evidence="8">
    <name type="scientific">uncultured Parcubacteria bacterium Rifle_16ft_4_minimus_37658</name>
    <dbReference type="NCBI Taxonomy" id="1665141"/>
    <lineage>
        <taxon>Bacteria</taxon>
        <taxon>Candidatus Parcubacteria</taxon>
        <taxon>environmental samples</taxon>
    </lineage>
</organism>
<sequence>MKILIIEDDKFLRDLMSQKLTKEGFSVKEALDGEEGLKIALENPPDLILLDLMLPRIDGFSVLEQIKKEPKLSHLPVLILSNLGQKEDVQRALSMGAQDFLIKSNFTLGEIVEKIKTILKKKYV</sequence>
<dbReference type="PANTHER" id="PTHR44591">
    <property type="entry name" value="STRESS RESPONSE REGULATOR PROTEIN 1"/>
    <property type="match status" value="1"/>
</dbReference>
<evidence type="ECO:0000313" key="8">
    <source>
        <dbReference type="EMBL" id="AKQ02550.1"/>
    </source>
</evidence>
<keyword evidence="5" id="KW-0804">Transcription</keyword>
<dbReference type="EMBL" id="KT007001">
    <property type="protein sequence ID" value="AKQ02550.1"/>
    <property type="molecule type" value="Genomic_DNA"/>
</dbReference>
<dbReference type="FunFam" id="3.40.50.2300:FF:000001">
    <property type="entry name" value="DNA-binding response regulator PhoB"/>
    <property type="match status" value="1"/>
</dbReference>
<protein>
    <submittedName>
        <fullName evidence="8">Two-component response regulator, two-component system, OmpR family, response regulator RpaA</fullName>
    </submittedName>
</protein>
<dbReference type="AlphaFoldDB" id="A0A0H4T761"/>
<evidence type="ECO:0000256" key="5">
    <source>
        <dbReference type="ARBA" id="ARBA00023163"/>
    </source>
</evidence>
<accession>A0A0H4T761</accession>
<dbReference type="InterPro" id="IPR011006">
    <property type="entry name" value="CheY-like_superfamily"/>
</dbReference>
<dbReference type="Gene3D" id="3.40.50.2300">
    <property type="match status" value="1"/>
</dbReference>
<dbReference type="PANTHER" id="PTHR44591:SF3">
    <property type="entry name" value="RESPONSE REGULATORY DOMAIN-CONTAINING PROTEIN"/>
    <property type="match status" value="1"/>
</dbReference>
<dbReference type="SUPFAM" id="SSF52172">
    <property type="entry name" value="CheY-like"/>
    <property type="match status" value="1"/>
</dbReference>
<name>A0A0H4T761_9BACT</name>
<dbReference type="Pfam" id="PF00072">
    <property type="entry name" value="Response_reg"/>
    <property type="match status" value="1"/>
</dbReference>
<proteinExistence type="predicted"/>
<keyword evidence="3" id="KW-0805">Transcription regulation</keyword>
<dbReference type="InterPro" id="IPR050595">
    <property type="entry name" value="Bact_response_regulator"/>
</dbReference>
<reference evidence="8" key="1">
    <citation type="journal article" date="2015" name="ISME J.">
        <title>Aquifer environment selects for microbial species cohorts in sediment and groundwater.</title>
        <authorList>
            <person name="Hug L.A."/>
            <person name="Thomas B.C."/>
            <person name="Brown C.T."/>
            <person name="Frischkorn K.R."/>
            <person name="Williams K.H."/>
            <person name="Tringe S.G."/>
            <person name="Banfield J.F."/>
        </authorList>
    </citation>
    <scope>NUCLEOTIDE SEQUENCE</scope>
</reference>
<evidence type="ECO:0000256" key="6">
    <source>
        <dbReference type="PROSITE-ProRule" id="PRU00169"/>
    </source>
</evidence>
<evidence type="ECO:0000256" key="4">
    <source>
        <dbReference type="ARBA" id="ARBA00023125"/>
    </source>
</evidence>
<dbReference type="PROSITE" id="PS50110">
    <property type="entry name" value="RESPONSE_REGULATORY"/>
    <property type="match status" value="1"/>
</dbReference>